<evidence type="ECO:0000256" key="6">
    <source>
        <dbReference type="SAM" id="MobiDB-lite"/>
    </source>
</evidence>
<feature type="compositionally biased region" description="Low complexity" evidence="6">
    <location>
        <begin position="172"/>
        <end position="189"/>
    </location>
</feature>
<comment type="catalytic activity">
    <reaction evidence="5">
        <text>pretRNA = a 3'-half-tRNA molecule with a 5'-OH end + a 5'-half-tRNA molecule with a 2',3'-cyclic phosphate end + an intron with a 2',3'-cyclic phosphate and a 5'-hydroxyl terminus.</text>
        <dbReference type="EC" id="4.6.1.16"/>
    </reaction>
</comment>
<evidence type="ECO:0000256" key="4">
    <source>
        <dbReference type="ARBA" id="ARBA00023239"/>
    </source>
</evidence>
<dbReference type="GO" id="GO:0000379">
    <property type="term" value="P:tRNA-type intron splice site recognition and cleavage"/>
    <property type="evidence" value="ECO:0007669"/>
    <property type="project" value="TreeGrafter"/>
</dbReference>
<dbReference type="InterPro" id="IPR059049">
    <property type="entry name" value="TSEN34_N"/>
</dbReference>
<dbReference type="EMBL" id="KQ965787">
    <property type="protein sequence ID" value="KXS12516.1"/>
    <property type="molecule type" value="Genomic_DNA"/>
</dbReference>
<dbReference type="PANTHER" id="PTHR13070">
    <property type="entry name" value="TRNA-SPLICING ENDONUCLEASE SUBUNIT SEN34-RELATED"/>
    <property type="match status" value="1"/>
</dbReference>
<comment type="similarity">
    <text evidence="1">Belongs to the tRNA-intron endonuclease family.</text>
</comment>
<dbReference type="InterPro" id="IPR006677">
    <property type="entry name" value="tRNA_intron_Endonuc_cat-like"/>
</dbReference>
<reference evidence="9 10" key="1">
    <citation type="journal article" date="2015" name="Genome Biol. Evol.">
        <title>Phylogenomic analyses indicate that early fungi evolved digesting cell walls of algal ancestors of land plants.</title>
        <authorList>
            <person name="Chang Y."/>
            <person name="Wang S."/>
            <person name="Sekimoto S."/>
            <person name="Aerts A.L."/>
            <person name="Choi C."/>
            <person name="Clum A."/>
            <person name="LaButti K.M."/>
            <person name="Lindquist E.A."/>
            <person name="Yee Ngan C."/>
            <person name="Ohm R.A."/>
            <person name="Salamov A.A."/>
            <person name="Grigoriev I.V."/>
            <person name="Spatafora J.W."/>
            <person name="Berbee M.L."/>
        </authorList>
    </citation>
    <scope>NUCLEOTIDE SEQUENCE [LARGE SCALE GENOMIC DNA]</scope>
    <source>
        <strain evidence="9 10">JEL478</strain>
    </source>
</reference>
<dbReference type="OrthoDB" id="48041at2759"/>
<evidence type="ECO:0000256" key="3">
    <source>
        <dbReference type="ARBA" id="ARBA00022694"/>
    </source>
</evidence>
<protein>
    <recommendedName>
        <fullName evidence="2">tRNA-intron lyase</fullName>
        <ecNumber evidence="2">4.6.1.16</ecNumber>
    </recommendedName>
</protein>
<keyword evidence="10" id="KW-1185">Reference proteome</keyword>
<evidence type="ECO:0000256" key="1">
    <source>
        <dbReference type="ARBA" id="ARBA00008078"/>
    </source>
</evidence>
<organism evidence="9 10">
    <name type="scientific">Gonapodya prolifera (strain JEL478)</name>
    <name type="common">Monoblepharis prolifera</name>
    <dbReference type="NCBI Taxonomy" id="1344416"/>
    <lineage>
        <taxon>Eukaryota</taxon>
        <taxon>Fungi</taxon>
        <taxon>Fungi incertae sedis</taxon>
        <taxon>Chytridiomycota</taxon>
        <taxon>Chytridiomycota incertae sedis</taxon>
        <taxon>Monoblepharidomycetes</taxon>
        <taxon>Monoblepharidales</taxon>
        <taxon>Gonapodyaceae</taxon>
        <taxon>Gonapodya</taxon>
    </lineage>
</organism>
<proteinExistence type="inferred from homology"/>
<evidence type="ECO:0000256" key="2">
    <source>
        <dbReference type="ARBA" id="ARBA00012573"/>
    </source>
</evidence>
<evidence type="ECO:0000259" key="7">
    <source>
        <dbReference type="Pfam" id="PF01974"/>
    </source>
</evidence>
<evidence type="ECO:0000259" key="8">
    <source>
        <dbReference type="Pfam" id="PF26577"/>
    </source>
</evidence>
<feature type="region of interest" description="Disordered" evidence="6">
    <location>
        <begin position="102"/>
        <end position="215"/>
    </location>
</feature>
<dbReference type="OMA" id="GWGVKPK"/>
<dbReference type="Pfam" id="PF01974">
    <property type="entry name" value="tRNA_int_endo"/>
    <property type="match status" value="1"/>
</dbReference>
<name>A0A139A6R8_GONPJ</name>
<feature type="domain" description="tRNA intron endonuclease catalytic" evidence="7">
    <location>
        <begin position="263"/>
        <end position="366"/>
    </location>
</feature>
<dbReference type="InterPro" id="IPR036167">
    <property type="entry name" value="tRNA_intron_Endo_cat-like_sf"/>
</dbReference>
<evidence type="ECO:0000313" key="10">
    <source>
        <dbReference type="Proteomes" id="UP000070544"/>
    </source>
</evidence>
<sequence>MAAAHPPAAIDLSQCGEALVWSVEAITHLHTHHILGSLTGALSRIPHQTLYTGVPLLLAREEVVCCVAKGYARITATSLSHYAPATPDEMVAFAALVDEEGQQAHAKMQEKKRNRSGARGGGRGREERRAGATGSRGEAGGGERTEDVDVAGGAGGLFDSSDTPPVAARLNSSSVSSAPTPTATIASPTPRDPTQPTPTFAYTPAQSSSLPWYHPPTTPTPARALWNYLFPSLSIAPTTDVDSDATPHHHDEKMYDQARATLRAMVVFRDLHGQGYYMTPGDRFGGEWLVYYGSPVAFHSHYITTILPGVPRGTGTTAPHVNSTTPTTTPLTLPKQPLMDLAASCRVGTAVKKMRLLCSTSAGYDVRDWDEAMLLVGRACGVDELVAWMEERWMGDRRRDVEFWSVEWTGWS</sequence>
<accession>A0A139A6R8</accession>
<dbReference type="SUPFAM" id="SSF53032">
    <property type="entry name" value="tRNA-intron endonuclease catalytic domain-like"/>
    <property type="match status" value="1"/>
</dbReference>
<evidence type="ECO:0000313" key="9">
    <source>
        <dbReference type="EMBL" id="KXS12516.1"/>
    </source>
</evidence>
<dbReference type="GO" id="GO:0000213">
    <property type="term" value="F:tRNA-intron lyase activity"/>
    <property type="evidence" value="ECO:0007669"/>
    <property type="project" value="UniProtKB-EC"/>
</dbReference>
<evidence type="ECO:0000256" key="5">
    <source>
        <dbReference type="ARBA" id="ARBA00034031"/>
    </source>
</evidence>
<dbReference type="GO" id="GO:0003676">
    <property type="term" value="F:nucleic acid binding"/>
    <property type="evidence" value="ECO:0007669"/>
    <property type="project" value="InterPro"/>
</dbReference>
<keyword evidence="3" id="KW-0819">tRNA processing</keyword>
<dbReference type="Proteomes" id="UP000070544">
    <property type="component" value="Unassembled WGS sequence"/>
</dbReference>
<dbReference type="Gene3D" id="3.40.1350.10">
    <property type="match status" value="1"/>
</dbReference>
<feature type="domain" description="TSEN34 N-terminal" evidence="8">
    <location>
        <begin position="12"/>
        <end position="74"/>
    </location>
</feature>
<dbReference type="Pfam" id="PF26577">
    <property type="entry name" value="TSEN34_N"/>
    <property type="match status" value="1"/>
</dbReference>
<dbReference type="AlphaFoldDB" id="A0A139A6R8"/>
<gene>
    <name evidence="9" type="ORF">M427DRAFT_71982</name>
</gene>
<dbReference type="PANTHER" id="PTHR13070:SF0">
    <property type="entry name" value="TRNA-SPLICING ENDONUCLEASE SUBUNIT SEN34"/>
    <property type="match status" value="1"/>
</dbReference>
<dbReference type="CDD" id="cd22363">
    <property type="entry name" value="tRNA-intron_lyase_C"/>
    <property type="match status" value="1"/>
</dbReference>
<dbReference type="STRING" id="1344416.A0A139A6R8"/>
<keyword evidence="4" id="KW-0456">Lyase</keyword>
<dbReference type="GO" id="GO:0005634">
    <property type="term" value="C:nucleus"/>
    <property type="evidence" value="ECO:0007669"/>
    <property type="project" value="UniProtKB-ARBA"/>
</dbReference>
<dbReference type="EC" id="4.6.1.16" evidence="2"/>
<dbReference type="InterPro" id="IPR011856">
    <property type="entry name" value="tRNA_endonuc-like_dom_sf"/>
</dbReference>